<reference evidence="1 2" key="1">
    <citation type="submission" date="2018-11" db="EMBL/GenBank/DDBJ databases">
        <title>Genome sequence and assembly of Colletotrichum sidae.</title>
        <authorList>
            <person name="Gan P."/>
            <person name="Shirasu K."/>
        </authorList>
    </citation>
    <scope>NUCLEOTIDE SEQUENCE [LARGE SCALE GENOMIC DNA]</scope>
    <source>
        <strain evidence="1 2">CBS 518.97</strain>
    </source>
</reference>
<protein>
    <submittedName>
        <fullName evidence="1">Uncharacterized protein</fullName>
    </submittedName>
</protein>
<proteinExistence type="predicted"/>
<gene>
    <name evidence="1" type="ORF">C8034_v003934</name>
</gene>
<evidence type="ECO:0000313" key="1">
    <source>
        <dbReference type="EMBL" id="TEA20255.1"/>
    </source>
</evidence>
<name>A0A4V3I3W4_9PEZI</name>
<organism evidence="1 2">
    <name type="scientific">Colletotrichum sidae</name>
    <dbReference type="NCBI Taxonomy" id="1347389"/>
    <lineage>
        <taxon>Eukaryota</taxon>
        <taxon>Fungi</taxon>
        <taxon>Dikarya</taxon>
        <taxon>Ascomycota</taxon>
        <taxon>Pezizomycotina</taxon>
        <taxon>Sordariomycetes</taxon>
        <taxon>Hypocreomycetidae</taxon>
        <taxon>Glomerellales</taxon>
        <taxon>Glomerellaceae</taxon>
        <taxon>Colletotrichum</taxon>
        <taxon>Colletotrichum orbiculare species complex</taxon>
    </lineage>
</organism>
<dbReference type="EMBL" id="QAPF01000035">
    <property type="protein sequence ID" value="TEA20255.1"/>
    <property type="molecule type" value="Genomic_DNA"/>
</dbReference>
<keyword evidence="2" id="KW-1185">Reference proteome</keyword>
<sequence>MTGEAPTAVSPQTHPYSTKQVEILRNKIMCVTADRKRNRRPPTTFLSDAIRLFQPKLLQQEVSRLCFACGALNVTRALDLIAAGVPINADADANFGHGPLMAVIRSGSRDRNSSSARART</sequence>
<comment type="caution">
    <text evidence="1">The sequence shown here is derived from an EMBL/GenBank/DDBJ whole genome shotgun (WGS) entry which is preliminary data.</text>
</comment>
<dbReference type="AlphaFoldDB" id="A0A4V3I3W4"/>
<dbReference type="Proteomes" id="UP000295604">
    <property type="component" value="Unassembled WGS sequence"/>
</dbReference>
<accession>A0A4V3I3W4</accession>
<evidence type="ECO:0000313" key="2">
    <source>
        <dbReference type="Proteomes" id="UP000295604"/>
    </source>
</evidence>